<accession>A0ABS4VS21</accession>
<organism evidence="3 4">
    <name type="scientific">Pseudonocardia parietis</name>
    <dbReference type="NCBI Taxonomy" id="570936"/>
    <lineage>
        <taxon>Bacteria</taxon>
        <taxon>Bacillati</taxon>
        <taxon>Actinomycetota</taxon>
        <taxon>Actinomycetes</taxon>
        <taxon>Pseudonocardiales</taxon>
        <taxon>Pseudonocardiaceae</taxon>
        <taxon>Pseudonocardia</taxon>
    </lineage>
</organism>
<proteinExistence type="predicted"/>
<dbReference type="GO" id="GO:0003677">
    <property type="term" value="F:DNA binding"/>
    <property type="evidence" value="ECO:0007669"/>
    <property type="project" value="UniProtKB-KW"/>
</dbReference>
<feature type="domain" description="HTH marR-type" evidence="2">
    <location>
        <begin position="19"/>
        <end position="148"/>
    </location>
</feature>
<dbReference type="InterPro" id="IPR036388">
    <property type="entry name" value="WH-like_DNA-bd_sf"/>
</dbReference>
<dbReference type="InterPro" id="IPR036390">
    <property type="entry name" value="WH_DNA-bd_sf"/>
</dbReference>
<dbReference type="SUPFAM" id="SSF46785">
    <property type="entry name" value="Winged helix' DNA-binding domain"/>
    <property type="match status" value="1"/>
</dbReference>
<sequence>MAATRTGPGEGPGLDDAESWPTGRLLSTAARLLESRFDDVLAEHDLTHAGLIVLHHLASGTRTQRELATLCRVTDQTMSRTTARLHRIGLVTRDTDSVDRRRSIATITPEGTRLLGIARREEQESTLLLGVLDDPASFREQLLKIIYSGV</sequence>
<dbReference type="PANTHER" id="PTHR33164">
    <property type="entry name" value="TRANSCRIPTIONAL REGULATOR, MARR FAMILY"/>
    <property type="match status" value="1"/>
</dbReference>
<keyword evidence="4" id="KW-1185">Reference proteome</keyword>
<keyword evidence="3" id="KW-0238">DNA-binding</keyword>
<dbReference type="Proteomes" id="UP001519295">
    <property type="component" value="Unassembled WGS sequence"/>
</dbReference>
<dbReference type="InterPro" id="IPR000835">
    <property type="entry name" value="HTH_MarR-typ"/>
</dbReference>
<reference evidence="3 4" key="1">
    <citation type="submission" date="2021-03" db="EMBL/GenBank/DDBJ databases">
        <title>Sequencing the genomes of 1000 actinobacteria strains.</title>
        <authorList>
            <person name="Klenk H.-P."/>
        </authorList>
    </citation>
    <scope>NUCLEOTIDE SEQUENCE [LARGE SCALE GENOMIC DNA]</scope>
    <source>
        <strain evidence="3 4">DSM 45256</strain>
    </source>
</reference>
<evidence type="ECO:0000259" key="2">
    <source>
        <dbReference type="PROSITE" id="PS50995"/>
    </source>
</evidence>
<dbReference type="Gene3D" id="1.10.10.10">
    <property type="entry name" value="Winged helix-like DNA-binding domain superfamily/Winged helix DNA-binding domain"/>
    <property type="match status" value="1"/>
</dbReference>
<dbReference type="EMBL" id="JAGINU010000001">
    <property type="protein sequence ID" value="MBP2366734.1"/>
    <property type="molecule type" value="Genomic_DNA"/>
</dbReference>
<dbReference type="SMART" id="SM00347">
    <property type="entry name" value="HTH_MARR"/>
    <property type="match status" value="1"/>
</dbReference>
<dbReference type="RefSeq" id="WP_210026821.1">
    <property type="nucleotide sequence ID" value="NZ_JAGINU010000001.1"/>
</dbReference>
<dbReference type="PROSITE" id="PS50995">
    <property type="entry name" value="HTH_MARR_2"/>
    <property type="match status" value="1"/>
</dbReference>
<comment type="caution">
    <text evidence="3">The sequence shown here is derived from an EMBL/GenBank/DDBJ whole genome shotgun (WGS) entry which is preliminary data.</text>
</comment>
<dbReference type="Pfam" id="PF12802">
    <property type="entry name" value="MarR_2"/>
    <property type="match status" value="1"/>
</dbReference>
<dbReference type="InterPro" id="IPR039422">
    <property type="entry name" value="MarR/SlyA-like"/>
</dbReference>
<evidence type="ECO:0000313" key="3">
    <source>
        <dbReference type="EMBL" id="MBP2366734.1"/>
    </source>
</evidence>
<dbReference type="PANTHER" id="PTHR33164:SF89">
    <property type="entry name" value="MARR FAMILY REGULATORY PROTEIN"/>
    <property type="match status" value="1"/>
</dbReference>
<evidence type="ECO:0000256" key="1">
    <source>
        <dbReference type="SAM" id="MobiDB-lite"/>
    </source>
</evidence>
<name>A0ABS4VS21_9PSEU</name>
<gene>
    <name evidence="3" type="ORF">JOF36_002430</name>
</gene>
<feature type="region of interest" description="Disordered" evidence="1">
    <location>
        <begin position="1"/>
        <end position="20"/>
    </location>
</feature>
<protein>
    <submittedName>
        <fullName evidence="3">DNA-binding MarR family transcriptional regulator</fullName>
    </submittedName>
</protein>
<evidence type="ECO:0000313" key="4">
    <source>
        <dbReference type="Proteomes" id="UP001519295"/>
    </source>
</evidence>